<evidence type="ECO:0000256" key="5">
    <source>
        <dbReference type="ARBA" id="ARBA00022989"/>
    </source>
</evidence>
<evidence type="ECO:0000256" key="7">
    <source>
        <dbReference type="ARBA" id="ARBA00023136"/>
    </source>
</evidence>
<comment type="pathway">
    <text evidence="10">Lipid metabolism; phospholipid metabolism.</text>
</comment>
<dbReference type="PANTHER" id="PTHR30309">
    <property type="entry name" value="INNER MEMBRANE PROTEIN YGIH"/>
    <property type="match status" value="1"/>
</dbReference>
<dbReference type="SMART" id="SM01207">
    <property type="entry name" value="G3P_acyltransf"/>
    <property type="match status" value="1"/>
</dbReference>
<dbReference type="NCBIfam" id="TIGR00023">
    <property type="entry name" value="glycerol-3-phosphate 1-O-acyltransferase PlsY"/>
    <property type="match status" value="1"/>
</dbReference>
<feature type="transmembrane region" description="Helical" evidence="10">
    <location>
        <begin position="148"/>
        <end position="169"/>
    </location>
</feature>
<keyword evidence="7 10" id="KW-0472">Membrane</keyword>
<evidence type="ECO:0000256" key="6">
    <source>
        <dbReference type="ARBA" id="ARBA00023098"/>
    </source>
</evidence>
<comment type="function">
    <text evidence="10">Catalyzes the transfer of an acyl group from acyl-phosphate (acyl-PO(4)) to glycerol-3-phosphate (G3P) to form lysophosphatidic acid (LPA). This enzyme utilizes acyl-phosphate as fatty acyl donor, but not acyl-CoA or acyl-ACP.</text>
</comment>
<evidence type="ECO:0000256" key="3">
    <source>
        <dbReference type="ARBA" id="ARBA00022679"/>
    </source>
</evidence>
<comment type="similarity">
    <text evidence="10">Belongs to the PlsY family.</text>
</comment>
<name>A0ABQ1WV86_9BACT</name>
<keyword evidence="8 10" id="KW-0594">Phospholipid biosynthesis</keyword>
<feature type="transmembrane region" description="Helical" evidence="10">
    <location>
        <begin position="176"/>
        <end position="197"/>
    </location>
</feature>
<proteinExistence type="inferred from homology"/>
<keyword evidence="2 10" id="KW-0444">Lipid biosynthesis</keyword>
<sequence>MVRTQIPPSGRNDNDIFAYTDETLPIFPMNLPLVLGLLVAAYLIGSIPTALWVGRAFFGLDIREHGSGNSGATNTFRVLGKKSGSFVMAVDVLKGWAATSLAQVMLNQGAILPEQLLYYQLACGVLAVVGHIYPIWAGFRGGKGVATVLGMMLAIAPATVGVCILVFIVTLLISRYVSLSSMTAGLVFALLQLLPQFRPDNSLLLWFGFVLAALLVYTHRANIGRLRAGTESRVPMPWDKR</sequence>
<keyword evidence="1 10" id="KW-1003">Cell membrane</keyword>
<protein>
    <recommendedName>
        <fullName evidence="10">Glycerol-3-phosphate acyltransferase</fullName>
    </recommendedName>
    <alternativeName>
        <fullName evidence="10">Acyl-PO4 G3P acyltransferase</fullName>
    </alternativeName>
    <alternativeName>
        <fullName evidence="10">Acyl-phosphate--glycerol-3-phosphate acyltransferase</fullName>
    </alternativeName>
    <alternativeName>
        <fullName evidence="10">G3P acyltransferase</fullName>
        <shortName evidence="10">GPAT</shortName>
        <ecNumber evidence="10">2.3.1.275</ecNumber>
    </alternativeName>
    <alternativeName>
        <fullName evidence="10">Lysophosphatidic acid synthase</fullName>
        <shortName evidence="10">LPA synthase</shortName>
    </alternativeName>
</protein>
<dbReference type="EMBL" id="BMGS01000005">
    <property type="protein sequence ID" value="GGG46854.1"/>
    <property type="molecule type" value="Genomic_DNA"/>
</dbReference>
<keyword evidence="9 10" id="KW-1208">Phospholipid metabolism</keyword>
<comment type="catalytic activity">
    <reaction evidence="10">
        <text>an acyl phosphate + sn-glycerol 3-phosphate = a 1-acyl-sn-glycero-3-phosphate + phosphate</text>
        <dbReference type="Rhea" id="RHEA:34075"/>
        <dbReference type="ChEBI" id="CHEBI:43474"/>
        <dbReference type="ChEBI" id="CHEBI:57597"/>
        <dbReference type="ChEBI" id="CHEBI:57970"/>
        <dbReference type="ChEBI" id="CHEBI:59918"/>
        <dbReference type="EC" id="2.3.1.275"/>
    </reaction>
</comment>
<feature type="transmembrane region" description="Helical" evidence="10">
    <location>
        <begin position="203"/>
        <end position="223"/>
    </location>
</feature>
<dbReference type="GO" id="GO:0016746">
    <property type="term" value="F:acyltransferase activity"/>
    <property type="evidence" value="ECO:0007669"/>
    <property type="project" value="UniProtKB-KW"/>
</dbReference>
<keyword evidence="3 10" id="KW-0808">Transferase</keyword>
<evidence type="ECO:0000256" key="2">
    <source>
        <dbReference type="ARBA" id="ARBA00022516"/>
    </source>
</evidence>
<organism evidence="11 12">
    <name type="scientific">Hymenobacter glacieicola</name>
    <dbReference type="NCBI Taxonomy" id="1562124"/>
    <lineage>
        <taxon>Bacteria</taxon>
        <taxon>Pseudomonadati</taxon>
        <taxon>Bacteroidota</taxon>
        <taxon>Cytophagia</taxon>
        <taxon>Cytophagales</taxon>
        <taxon>Hymenobacteraceae</taxon>
        <taxon>Hymenobacter</taxon>
    </lineage>
</organism>
<evidence type="ECO:0000256" key="10">
    <source>
        <dbReference type="HAMAP-Rule" id="MF_01043"/>
    </source>
</evidence>
<keyword evidence="4 10" id="KW-0812">Transmembrane</keyword>
<comment type="caution">
    <text evidence="11">The sequence shown here is derived from an EMBL/GenBank/DDBJ whole genome shotgun (WGS) entry which is preliminary data.</text>
</comment>
<evidence type="ECO:0000313" key="12">
    <source>
        <dbReference type="Proteomes" id="UP000601361"/>
    </source>
</evidence>
<dbReference type="PANTHER" id="PTHR30309:SF0">
    <property type="entry name" value="GLYCEROL-3-PHOSPHATE ACYLTRANSFERASE-RELATED"/>
    <property type="match status" value="1"/>
</dbReference>
<evidence type="ECO:0000256" key="4">
    <source>
        <dbReference type="ARBA" id="ARBA00022692"/>
    </source>
</evidence>
<keyword evidence="12" id="KW-1185">Reference proteome</keyword>
<feature type="transmembrane region" description="Helical" evidence="10">
    <location>
        <begin position="116"/>
        <end position="136"/>
    </location>
</feature>
<evidence type="ECO:0000256" key="1">
    <source>
        <dbReference type="ARBA" id="ARBA00022475"/>
    </source>
</evidence>
<keyword evidence="6 10" id="KW-0443">Lipid metabolism</keyword>
<dbReference type="InterPro" id="IPR003811">
    <property type="entry name" value="G3P_acylTferase_PlsY"/>
</dbReference>
<comment type="subcellular location">
    <subcellularLocation>
        <location evidence="10">Cell membrane</location>
        <topology evidence="10">Multi-pass membrane protein</topology>
    </subcellularLocation>
</comment>
<dbReference type="EC" id="2.3.1.275" evidence="10"/>
<evidence type="ECO:0000313" key="11">
    <source>
        <dbReference type="EMBL" id="GGG46854.1"/>
    </source>
</evidence>
<reference evidence="12" key="1">
    <citation type="journal article" date="2019" name="Int. J. Syst. Evol. Microbiol.">
        <title>The Global Catalogue of Microorganisms (GCM) 10K type strain sequencing project: providing services to taxonomists for standard genome sequencing and annotation.</title>
        <authorList>
            <consortium name="The Broad Institute Genomics Platform"/>
            <consortium name="The Broad Institute Genome Sequencing Center for Infectious Disease"/>
            <person name="Wu L."/>
            <person name="Ma J."/>
        </authorList>
    </citation>
    <scope>NUCLEOTIDE SEQUENCE [LARGE SCALE GENOMIC DNA]</scope>
    <source>
        <strain evidence="12">CGMCC 1.12990</strain>
    </source>
</reference>
<comment type="subunit">
    <text evidence="10">Probably interacts with PlsX.</text>
</comment>
<accession>A0ABQ1WV86</accession>
<dbReference type="HAMAP" id="MF_01043">
    <property type="entry name" value="PlsY"/>
    <property type="match status" value="1"/>
</dbReference>
<feature type="transmembrane region" description="Helical" evidence="10">
    <location>
        <begin position="33"/>
        <end position="53"/>
    </location>
</feature>
<evidence type="ECO:0000256" key="8">
    <source>
        <dbReference type="ARBA" id="ARBA00023209"/>
    </source>
</evidence>
<dbReference type="Pfam" id="PF02660">
    <property type="entry name" value="G3P_acyltransf"/>
    <property type="match status" value="1"/>
</dbReference>
<evidence type="ECO:0000256" key="9">
    <source>
        <dbReference type="ARBA" id="ARBA00023264"/>
    </source>
</evidence>
<dbReference type="Proteomes" id="UP000601361">
    <property type="component" value="Unassembled WGS sequence"/>
</dbReference>
<gene>
    <name evidence="10 11" type="primary">plsY</name>
    <name evidence="11" type="ORF">GCM10011378_23840</name>
</gene>
<keyword evidence="11" id="KW-0012">Acyltransferase</keyword>
<keyword evidence="5 10" id="KW-1133">Transmembrane helix</keyword>